<dbReference type="PANTHER" id="PTHR34997">
    <property type="entry name" value="AM15"/>
    <property type="match status" value="1"/>
</dbReference>
<dbReference type="PROSITE" id="PS51782">
    <property type="entry name" value="LYSM"/>
    <property type="match status" value="2"/>
</dbReference>
<dbReference type="SUPFAM" id="SSF54106">
    <property type="entry name" value="LysM domain"/>
    <property type="match status" value="2"/>
</dbReference>
<comment type="caution">
    <text evidence="5">The sequence shown here is derived from an EMBL/GenBank/DDBJ whole genome shotgun (WGS) entry which is preliminary data.</text>
</comment>
<dbReference type="InterPro" id="IPR018392">
    <property type="entry name" value="LysM"/>
</dbReference>
<evidence type="ECO:0000313" key="5">
    <source>
        <dbReference type="EMBL" id="KAF7179463.1"/>
    </source>
</evidence>
<dbReference type="InterPro" id="IPR036779">
    <property type="entry name" value="LysM_dom_sf"/>
</dbReference>
<feature type="domain" description="LysM" evidence="4">
    <location>
        <begin position="89"/>
        <end position="135"/>
    </location>
</feature>
<evidence type="ECO:0000313" key="6">
    <source>
        <dbReference type="Proteomes" id="UP000641853"/>
    </source>
</evidence>
<protein>
    <recommendedName>
        <fullName evidence="4">LysM domain-containing protein</fullName>
    </recommendedName>
</protein>
<gene>
    <name evidence="5" type="ORF">CNMCM7691_008396</name>
</gene>
<keyword evidence="1" id="KW-0147">Chitin-binding</keyword>
<organism evidence="5 6">
    <name type="scientific">Aspergillus felis</name>
    <dbReference type="NCBI Taxonomy" id="1287682"/>
    <lineage>
        <taxon>Eukaryota</taxon>
        <taxon>Fungi</taxon>
        <taxon>Dikarya</taxon>
        <taxon>Ascomycota</taxon>
        <taxon>Pezizomycotina</taxon>
        <taxon>Eurotiomycetes</taxon>
        <taxon>Eurotiomycetidae</taxon>
        <taxon>Eurotiales</taxon>
        <taxon>Aspergillaceae</taxon>
        <taxon>Aspergillus</taxon>
        <taxon>Aspergillus subgen. Fumigati</taxon>
    </lineage>
</organism>
<name>A0A8H6QV79_9EURO</name>
<evidence type="ECO:0000256" key="2">
    <source>
        <dbReference type="ARBA" id="ARBA00023026"/>
    </source>
</evidence>
<evidence type="ECO:0000256" key="3">
    <source>
        <dbReference type="SAM" id="MobiDB-lite"/>
    </source>
</evidence>
<dbReference type="SMART" id="SM00257">
    <property type="entry name" value="LysM"/>
    <property type="match status" value="2"/>
</dbReference>
<evidence type="ECO:0000256" key="1">
    <source>
        <dbReference type="ARBA" id="ARBA00022669"/>
    </source>
</evidence>
<feature type="domain" description="LysM" evidence="4">
    <location>
        <begin position="169"/>
        <end position="215"/>
    </location>
</feature>
<dbReference type="CDD" id="cd00118">
    <property type="entry name" value="LysM"/>
    <property type="match status" value="2"/>
</dbReference>
<dbReference type="AlphaFoldDB" id="A0A8H6QV79"/>
<proteinExistence type="predicted"/>
<dbReference type="GO" id="GO:0008061">
    <property type="term" value="F:chitin binding"/>
    <property type="evidence" value="ECO:0007669"/>
    <property type="project" value="UniProtKB-KW"/>
</dbReference>
<keyword evidence="2" id="KW-0843">Virulence</keyword>
<reference evidence="5" key="1">
    <citation type="submission" date="2020-06" db="EMBL/GenBank/DDBJ databases">
        <title>Draft genome sequences of strains closely related to Aspergillus parafelis and Aspergillus hiratsukae.</title>
        <authorList>
            <person name="Dos Santos R.A.C."/>
            <person name="Rivero-Menendez O."/>
            <person name="Steenwyk J.L."/>
            <person name="Mead M.E."/>
            <person name="Goldman G.H."/>
            <person name="Alastruey-Izquierdo A."/>
            <person name="Rokas A."/>
        </authorList>
    </citation>
    <scope>NUCLEOTIDE SEQUENCE</scope>
    <source>
        <strain evidence="5">CNM-CM7691</strain>
    </source>
</reference>
<keyword evidence="6" id="KW-1185">Reference proteome</keyword>
<dbReference type="PANTHER" id="PTHR34997:SF1">
    <property type="entry name" value="PEPTIDOGLYCAN-BINDING LYSIN DOMAIN"/>
    <property type="match status" value="1"/>
</dbReference>
<dbReference type="Pfam" id="PF01476">
    <property type="entry name" value="LysM"/>
    <property type="match status" value="2"/>
</dbReference>
<evidence type="ECO:0000259" key="4">
    <source>
        <dbReference type="PROSITE" id="PS51782"/>
    </source>
</evidence>
<feature type="compositionally biased region" description="Low complexity" evidence="3">
    <location>
        <begin position="61"/>
        <end position="84"/>
    </location>
</feature>
<sequence length="217" mass="22772">MNEGDLLIRPFHCDTLASDFTLTVAELVVLNPWLDGNCTANLYADLVNDAERAVCVKSDESSSTAPSTTATSPSSTASTPTGSSDTCSKEYTVVSGDSCAAIESEFGITFAQFYSWNPDIGSNCEYLQIGKQYCVAGPATSSSTTTAAPSSTTIDTAPTQTGIISTCKTYYTAVEGDSCWSIEQAYGISAGDFVSWNPAVGEDCSGLWLGYSYCVGV</sequence>
<dbReference type="Gene3D" id="3.10.350.10">
    <property type="entry name" value="LysM domain"/>
    <property type="match status" value="2"/>
</dbReference>
<dbReference type="Proteomes" id="UP000641853">
    <property type="component" value="Unassembled WGS sequence"/>
</dbReference>
<dbReference type="EMBL" id="JACBAG010001861">
    <property type="protein sequence ID" value="KAF7179463.1"/>
    <property type="molecule type" value="Genomic_DNA"/>
</dbReference>
<feature type="region of interest" description="Disordered" evidence="3">
    <location>
        <begin position="61"/>
        <end position="86"/>
    </location>
</feature>
<accession>A0A8H6QV79</accession>
<dbReference type="InterPro" id="IPR052210">
    <property type="entry name" value="LysM1-like"/>
</dbReference>